<accession>A0A167PRU2</accession>
<feature type="region of interest" description="Disordered" evidence="1">
    <location>
        <begin position="365"/>
        <end position="481"/>
    </location>
</feature>
<feature type="compositionally biased region" description="Polar residues" evidence="1">
    <location>
        <begin position="237"/>
        <end position="267"/>
    </location>
</feature>
<feature type="region of interest" description="Disordered" evidence="1">
    <location>
        <begin position="223"/>
        <end position="347"/>
    </location>
</feature>
<dbReference type="Proteomes" id="UP000076738">
    <property type="component" value="Unassembled WGS sequence"/>
</dbReference>
<evidence type="ECO:0000313" key="3">
    <source>
        <dbReference type="Proteomes" id="UP000076738"/>
    </source>
</evidence>
<feature type="compositionally biased region" description="Polar residues" evidence="1">
    <location>
        <begin position="279"/>
        <end position="293"/>
    </location>
</feature>
<reference evidence="2 3" key="1">
    <citation type="journal article" date="2016" name="Mol. Biol. Evol.">
        <title>Comparative Genomics of Early-Diverging Mushroom-Forming Fungi Provides Insights into the Origins of Lignocellulose Decay Capabilities.</title>
        <authorList>
            <person name="Nagy L.G."/>
            <person name="Riley R."/>
            <person name="Tritt A."/>
            <person name="Adam C."/>
            <person name="Daum C."/>
            <person name="Floudas D."/>
            <person name="Sun H."/>
            <person name="Yadav J.S."/>
            <person name="Pangilinan J."/>
            <person name="Larsson K.H."/>
            <person name="Matsuura K."/>
            <person name="Barry K."/>
            <person name="Labutti K."/>
            <person name="Kuo R."/>
            <person name="Ohm R.A."/>
            <person name="Bhattacharya S.S."/>
            <person name="Shirouzu T."/>
            <person name="Yoshinaga Y."/>
            <person name="Martin F.M."/>
            <person name="Grigoriev I.V."/>
            <person name="Hibbett D.S."/>
        </authorList>
    </citation>
    <scope>NUCLEOTIDE SEQUENCE [LARGE SCALE GENOMIC DNA]</scope>
    <source>
        <strain evidence="2 3">TUFC12733</strain>
    </source>
</reference>
<feature type="compositionally biased region" description="Low complexity" evidence="1">
    <location>
        <begin position="368"/>
        <end position="378"/>
    </location>
</feature>
<feature type="compositionally biased region" description="Low complexity" evidence="1">
    <location>
        <begin position="25"/>
        <end position="44"/>
    </location>
</feature>
<evidence type="ECO:0000256" key="1">
    <source>
        <dbReference type="SAM" id="MobiDB-lite"/>
    </source>
</evidence>
<dbReference type="STRING" id="1330018.A0A167PRU2"/>
<dbReference type="AlphaFoldDB" id="A0A167PRU2"/>
<gene>
    <name evidence="2" type="ORF">CALVIDRAFT_397808</name>
</gene>
<protein>
    <submittedName>
        <fullName evidence="2">Uncharacterized protein</fullName>
    </submittedName>
</protein>
<name>A0A167PRU2_CALVF</name>
<evidence type="ECO:0000313" key="2">
    <source>
        <dbReference type="EMBL" id="KZO99062.1"/>
    </source>
</evidence>
<feature type="compositionally biased region" description="Low complexity" evidence="1">
    <location>
        <begin position="447"/>
        <end position="461"/>
    </location>
</feature>
<feature type="compositionally biased region" description="Polar residues" evidence="1">
    <location>
        <begin position="386"/>
        <end position="402"/>
    </location>
</feature>
<keyword evidence="3" id="KW-1185">Reference proteome</keyword>
<sequence>MPDFSPPDMSSITSAIEPTPPTPPVVVTQTIITSTTHTSSSVESYPIATTSYRRRPPQPQLVPDDSTTTIPRHSPSGEPVPYAPYSPYHPDAALEADASMSSEMALDPAGIEQHTEGEANTSHELGEMEQYVRLSSPDVEPEPGPSTHHAQSQPPISEPQSQHLAVPVVEDVASSEMAVDQVSQEISMNTELPTSTLPAEQQRAMEQAEAFAASLVLSSMAIPSSSPYGAQYPPPTLSFSSQESPQHPPSTLSFSFQPRQAHSQAFAHTQAPLPDTESFAHTQAPISDTQAFAHTQAPIPDIEASIPDLQPSSPPRPASQQSHSTQSIDEVDESQDDIRPPEVGAGTQMLFSAVADFLGPAAPAVSTALDPASEPAAEPELKEEPQTQSLPQPVEQPHQTEPSAIRPMTPPRAPSSQPDKPVSPPAAGFMSRIIQGYQGLTSSLIRSSPGTQSSSGTQGFGLLASQAPVPELQLDGEVHEE</sequence>
<feature type="compositionally biased region" description="Low complexity" evidence="1">
    <location>
        <begin position="151"/>
        <end position="162"/>
    </location>
</feature>
<organism evidence="2 3">
    <name type="scientific">Calocera viscosa (strain TUFC12733)</name>
    <dbReference type="NCBI Taxonomy" id="1330018"/>
    <lineage>
        <taxon>Eukaryota</taxon>
        <taxon>Fungi</taxon>
        <taxon>Dikarya</taxon>
        <taxon>Basidiomycota</taxon>
        <taxon>Agaricomycotina</taxon>
        <taxon>Dacrymycetes</taxon>
        <taxon>Dacrymycetales</taxon>
        <taxon>Dacrymycetaceae</taxon>
        <taxon>Calocera</taxon>
    </lineage>
</organism>
<proteinExistence type="predicted"/>
<feature type="region of interest" description="Disordered" evidence="1">
    <location>
        <begin position="1"/>
        <end position="165"/>
    </location>
</feature>
<dbReference type="EMBL" id="KV417273">
    <property type="protein sequence ID" value="KZO99062.1"/>
    <property type="molecule type" value="Genomic_DNA"/>
</dbReference>